<dbReference type="RefSeq" id="WP_280632071.1">
    <property type="nucleotide sequence ID" value="NZ_CP123523.1"/>
</dbReference>
<geneLocation type="plasmid" evidence="2 3">
    <name>paNv_CAN13</name>
</geneLocation>
<dbReference type="Proteomes" id="UP001177592">
    <property type="component" value="Plasmid paNv_CAN13"/>
</dbReference>
<reference evidence="2" key="1">
    <citation type="submission" date="2023-04" db="EMBL/GenBank/DDBJ databases">
        <title>Genome dynamics across the evolutionary transition to endosymbiosis.</title>
        <authorList>
            <person name="Siozios S."/>
            <person name="Nadal-Jimenez P."/>
            <person name="Azagi T."/>
            <person name="Sprong H."/>
            <person name="Frost C.L."/>
            <person name="Parratt S.R."/>
            <person name="Taylor G."/>
            <person name="Brettell L."/>
            <person name="Lew K.C."/>
            <person name="Croft L."/>
            <person name="King K.C."/>
            <person name="Brockhurst M.A."/>
            <person name="Hypsa V."/>
            <person name="Novakova E."/>
            <person name="Darby A.C."/>
            <person name="Hurst G.D.D."/>
        </authorList>
    </citation>
    <scope>NUCLEOTIDE SEQUENCE</scope>
    <source>
        <strain evidence="2">ANv_CAN</strain>
        <plasmid evidence="2">paNv_CAN13</plasmid>
    </source>
</reference>
<dbReference type="Pfam" id="PF09669">
    <property type="entry name" value="Phage_pRha"/>
    <property type="match status" value="1"/>
</dbReference>
<name>A0ABY8NXG4_9GAMM</name>
<evidence type="ECO:0000313" key="3">
    <source>
        <dbReference type="Proteomes" id="UP001177592"/>
    </source>
</evidence>
<dbReference type="InterPro" id="IPR014054">
    <property type="entry name" value="Phage_regulatory_Rha"/>
</dbReference>
<keyword evidence="3" id="KW-1185">Reference proteome</keyword>
<keyword evidence="2" id="KW-0614">Plasmid</keyword>
<dbReference type="Proteomes" id="UP001177592">
    <property type="component" value="Chromosome"/>
</dbReference>
<evidence type="ECO:0000313" key="2">
    <source>
        <dbReference type="EMBL" id="WGM09068.1"/>
    </source>
</evidence>
<protein>
    <submittedName>
        <fullName evidence="2">Rha family transcriptional regulator</fullName>
    </submittedName>
</protein>
<dbReference type="EMBL" id="CP123536">
    <property type="protein sequence ID" value="WGM09068.1"/>
    <property type="molecule type" value="Genomic_DNA"/>
</dbReference>
<evidence type="ECO:0000313" key="1">
    <source>
        <dbReference type="EMBL" id="WGM06636.1"/>
    </source>
</evidence>
<proteinExistence type="predicted"/>
<sequence length="232" mass="26681">MNMQNMVNKREVLLCAQSEDFGILVQHRTEPRIDSRLFAKRLSIKHKNLYELIRKNSKNLRQFGTLPFQTETCAHSTGATVNKYALLNENQFDFMCRIVRGRNHEKMTQFKLDVTKAFAKKRAAEPIRREYLPHYHESRDALRDLGAEKHHYINLANIENRLAGLCSGERSKAHDQQLGILLCMQKIEQATFQSAIESGMSPTQAVREVSKRIDMFATLMTPSLQIGGDKCN</sequence>
<gene>
    <name evidence="1" type="ORF">QE258_04755</name>
    <name evidence="2" type="ORF">QE258_27535</name>
</gene>
<organism evidence="2 3">
    <name type="scientific">Arsenophonus nasoniae</name>
    <name type="common">son-killer infecting Nasonia vitripennis</name>
    <dbReference type="NCBI Taxonomy" id="638"/>
    <lineage>
        <taxon>Bacteria</taxon>
        <taxon>Pseudomonadati</taxon>
        <taxon>Pseudomonadota</taxon>
        <taxon>Gammaproteobacteria</taxon>
        <taxon>Enterobacterales</taxon>
        <taxon>Morganellaceae</taxon>
        <taxon>Arsenophonus</taxon>
    </lineage>
</organism>
<dbReference type="EMBL" id="CP123523">
    <property type="protein sequence ID" value="WGM06636.1"/>
    <property type="molecule type" value="Genomic_DNA"/>
</dbReference>
<accession>A0ABY8NXG4</accession>